<feature type="binding site" evidence="9">
    <location>
        <position position="170"/>
    </location>
    <ligand>
        <name>Ca(2+)</name>
        <dbReference type="ChEBI" id="CHEBI:29108"/>
        <label>2</label>
    </ligand>
</feature>
<dbReference type="Gene3D" id="1.10.520.10">
    <property type="match status" value="1"/>
</dbReference>
<evidence type="ECO:0000259" key="13">
    <source>
        <dbReference type="PROSITE" id="PS50873"/>
    </source>
</evidence>
<comment type="similarity">
    <text evidence="1 12">Belongs to the peroxidase family. Ligninase subfamily.</text>
</comment>
<evidence type="ECO:0000256" key="3">
    <source>
        <dbReference type="ARBA" id="ARBA00022617"/>
    </source>
</evidence>
<proteinExistence type="inferred from homology"/>
<dbReference type="GO" id="GO:0000302">
    <property type="term" value="P:response to reactive oxygen species"/>
    <property type="evidence" value="ECO:0007669"/>
    <property type="project" value="TreeGrafter"/>
</dbReference>
<keyword evidence="11" id="KW-1015">Disulfide bond</keyword>
<evidence type="ECO:0000256" key="10">
    <source>
        <dbReference type="PIRSR" id="PIRSR601621-3"/>
    </source>
</evidence>
<feature type="disulfide bond" evidence="11">
    <location>
        <begin position="22"/>
        <end position="95"/>
    </location>
</feature>
<dbReference type="InterPro" id="IPR002016">
    <property type="entry name" value="Haem_peroxidase"/>
</dbReference>
<keyword evidence="5 12" id="KW-0560">Oxidoreductase</keyword>
<keyword evidence="15" id="KW-1185">Reference proteome</keyword>
<evidence type="ECO:0000256" key="11">
    <source>
        <dbReference type="PIRSR" id="PIRSR601621-4"/>
    </source>
</evidence>
<name>A0A8E2JC33_9PEZI</name>
<accession>A0A8E2JC33</accession>
<evidence type="ECO:0000256" key="7">
    <source>
        <dbReference type="ARBA" id="ARBA00023180"/>
    </source>
</evidence>
<feature type="non-terminal residue" evidence="14">
    <location>
        <position position="1"/>
    </location>
</feature>
<feature type="active site" description="Proton acceptor" evidence="8">
    <location>
        <position position="35"/>
    </location>
</feature>
<dbReference type="InterPro" id="IPR019794">
    <property type="entry name" value="Peroxidases_AS"/>
</dbReference>
<reference evidence="14 15" key="1">
    <citation type="journal article" date="2016" name="Nat. Commun.">
        <title>Ectomycorrhizal ecology is imprinted in the genome of the dominant symbiotic fungus Cenococcum geophilum.</title>
        <authorList>
            <consortium name="DOE Joint Genome Institute"/>
            <person name="Peter M."/>
            <person name="Kohler A."/>
            <person name="Ohm R.A."/>
            <person name="Kuo A."/>
            <person name="Krutzmann J."/>
            <person name="Morin E."/>
            <person name="Arend M."/>
            <person name="Barry K.W."/>
            <person name="Binder M."/>
            <person name="Choi C."/>
            <person name="Clum A."/>
            <person name="Copeland A."/>
            <person name="Grisel N."/>
            <person name="Haridas S."/>
            <person name="Kipfer T."/>
            <person name="LaButti K."/>
            <person name="Lindquist E."/>
            <person name="Lipzen A."/>
            <person name="Maire R."/>
            <person name="Meier B."/>
            <person name="Mihaltcheva S."/>
            <person name="Molinier V."/>
            <person name="Murat C."/>
            <person name="Poggeler S."/>
            <person name="Quandt C.A."/>
            <person name="Sperisen C."/>
            <person name="Tritt A."/>
            <person name="Tisserant E."/>
            <person name="Crous P.W."/>
            <person name="Henrissat B."/>
            <person name="Nehls U."/>
            <person name="Egli S."/>
            <person name="Spatafora J.W."/>
            <person name="Grigoriev I.V."/>
            <person name="Martin F.M."/>
        </authorList>
    </citation>
    <scope>NUCLEOTIDE SEQUENCE [LARGE SCALE GENOMIC DNA]</scope>
    <source>
        <strain evidence="14 15">CBS 459.81</strain>
    </source>
</reference>
<feature type="domain" description="Plant heme peroxidase family profile" evidence="13">
    <location>
        <begin position="24"/>
        <end position="250"/>
    </location>
</feature>
<evidence type="ECO:0000256" key="2">
    <source>
        <dbReference type="ARBA" id="ARBA00022559"/>
    </source>
</evidence>
<dbReference type="InterPro" id="IPR001621">
    <property type="entry name" value="Ligninase"/>
</dbReference>
<feature type="binding site" evidence="9">
    <location>
        <position position="151"/>
    </location>
    <ligand>
        <name>Ca(2+)</name>
        <dbReference type="ChEBI" id="CHEBI:29108"/>
        <label>2</label>
    </ligand>
</feature>
<feature type="binding site" evidence="9">
    <location>
        <position position="41"/>
    </location>
    <ligand>
        <name>Ca(2+)</name>
        <dbReference type="ChEBI" id="CHEBI:29108"/>
        <label>1</label>
    </ligand>
</feature>
<dbReference type="PRINTS" id="PR00458">
    <property type="entry name" value="PEROXIDASE"/>
</dbReference>
<dbReference type="GO" id="GO:0034599">
    <property type="term" value="P:cellular response to oxidative stress"/>
    <property type="evidence" value="ECO:0007669"/>
    <property type="project" value="InterPro"/>
</dbReference>
<feature type="binding site" evidence="9">
    <location>
        <position position="36"/>
    </location>
    <ligand>
        <name>Ca(2+)</name>
        <dbReference type="ChEBI" id="CHEBI:29108"/>
        <label>1</label>
    </ligand>
</feature>
<evidence type="ECO:0000256" key="5">
    <source>
        <dbReference type="ARBA" id="ARBA00023002"/>
    </source>
</evidence>
<dbReference type="GO" id="GO:0004601">
    <property type="term" value="F:peroxidase activity"/>
    <property type="evidence" value="ECO:0007669"/>
    <property type="project" value="UniProtKB-KW"/>
</dbReference>
<feature type="binding site" evidence="9">
    <location>
        <position position="175"/>
    </location>
    <ligand>
        <name>Ca(2+)</name>
        <dbReference type="ChEBI" id="CHEBI:29108"/>
        <label>2</label>
    </ligand>
</feature>
<keyword evidence="6 9" id="KW-0408">Iron</keyword>
<feature type="binding site" evidence="9">
    <location>
        <position position="43"/>
    </location>
    <ligand>
        <name>Ca(2+)</name>
        <dbReference type="ChEBI" id="CHEBI:29108"/>
        <label>1</label>
    </ligand>
</feature>
<feature type="site" description="Transition state stabilizer" evidence="10">
    <location>
        <position position="31"/>
    </location>
</feature>
<keyword evidence="3 9" id="KW-0349">Heme</keyword>
<comment type="cofactor">
    <cofactor evidence="9 12">
        <name>Ca(2+)</name>
        <dbReference type="ChEBI" id="CHEBI:29108"/>
    </cofactor>
    <text evidence="9 12">Binds 2 calcium ions per subunit.</text>
</comment>
<keyword evidence="2 12" id="KW-0575">Peroxidase</keyword>
<evidence type="ECO:0000313" key="15">
    <source>
        <dbReference type="Proteomes" id="UP000250266"/>
    </source>
</evidence>
<dbReference type="PRINTS" id="PR00462">
    <property type="entry name" value="LIGNINASE"/>
</dbReference>
<dbReference type="Proteomes" id="UP000250266">
    <property type="component" value="Unassembled WGS sequence"/>
</dbReference>
<dbReference type="PROSITE" id="PS00436">
    <property type="entry name" value="PEROXIDASE_2"/>
    <property type="match status" value="1"/>
</dbReference>
<dbReference type="EC" id="1.11.1.-" evidence="12"/>
<dbReference type="InterPro" id="IPR044831">
    <property type="entry name" value="Ccp1-like"/>
</dbReference>
<evidence type="ECO:0000256" key="8">
    <source>
        <dbReference type="PIRSR" id="PIRSR601621-1"/>
    </source>
</evidence>
<feature type="binding site" evidence="9">
    <location>
        <position position="45"/>
    </location>
    <ligand>
        <name>Ca(2+)</name>
        <dbReference type="ChEBI" id="CHEBI:29108"/>
        <label>1</label>
    </ligand>
</feature>
<dbReference type="GO" id="GO:0046872">
    <property type="term" value="F:metal ion binding"/>
    <property type="evidence" value="ECO:0007669"/>
    <property type="project" value="UniProtKB-UniRule"/>
</dbReference>
<dbReference type="OrthoDB" id="2113341at2759"/>
<evidence type="ECO:0000256" key="6">
    <source>
        <dbReference type="ARBA" id="ARBA00023004"/>
    </source>
</evidence>
<evidence type="ECO:0000256" key="9">
    <source>
        <dbReference type="PIRSR" id="PIRSR601621-2"/>
    </source>
</evidence>
<feature type="non-terminal residue" evidence="14">
    <location>
        <position position="250"/>
    </location>
</feature>
<dbReference type="Pfam" id="PF00141">
    <property type="entry name" value="peroxidase"/>
    <property type="match status" value="1"/>
</dbReference>
<feature type="binding site" evidence="9">
    <location>
        <position position="168"/>
    </location>
    <ligand>
        <name>Ca(2+)</name>
        <dbReference type="ChEBI" id="CHEBI:29108"/>
        <label>2</label>
    </ligand>
</feature>
<feature type="binding site" description="axial binding residue" evidence="9">
    <location>
        <position position="150"/>
    </location>
    <ligand>
        <name>heme b</name>
        <dbReference type="ChEBI" id="CHEBI:60344"/>
    </ligand>
    <ligandPart>
        <name>Fe</name>
        <dbReference type="ChEBI" id="CHEBI:18248"/>
    </ligandPart>
</feature>
<evidence type="ECO:0000313" key="14">
    <source>
        <dbReference type="EMBL" id="OCK77054.1"/>
    </source>
</evidence>
<keyword evidence="9 12" id="KW-0106">Calcium</keyword>
<dbReference type="GO" id="GO:0020037">
    <property type="term" value="F:heme binding"/>
    <property type="evidence" value="ECO:0007669"/>
    <property type="project" value="UniProtKB-UniRule"/>
</dbReference>
<dbReference type="InterPro" id="IPR010255">
    <property type="entry name" value="Haem_peroxidase_sf"/>
</dbReference>
<dbReference type="AlphaFoldDB" id="A0A8E2JC33"/>
<dbReference type="EMBL" id="KV745158">
    <property type="protein sequence ID" value="OCK77054.1"/>
    <property type="molecule type" value="Genomic_DNA"/>
</dbReference>
<keyword evidence="4 9" id="KW-0479">Metal-binding</keyword>
<dbReference type="PROSITE" id="PS50873">
    <property type="entry name" value="PEROXIDASE_4"/>
    <property type="match status" value="1"/>
</dbReference>
<evidence type="ECO:0000256" key="4">
    <source>
        <dbReference type="ARBA" id="ARBA00022723"/>
    </source>
</evidence>
<dbReference type="SUPFAM" id="SSF48113">
    <property type="entry name" value="Heme-dependent peroxidases"/>
    <property type="match status" value="1"/>
</dbReference>
<dbReference type="PANTHER" id="PTHR31356:SF66">
    <property type="entry name" value="CATALASE-PEROXIDASE"/>
    <property type="match status" value="1"/>
</dbReference>
<gene>
    <name evidence="14" type="ORF">K432DRAFT_275551</name>
</gene>
<evidence type="ECO:0000256" key="1">
    <source>
        <dbReference type="ARBA" id="ARBA00006089"/>
    </source>
</evidence>
<evidence type="ECO:0000256" key="12">
    <source>
        <dbReference type="RuleBase" id="RU363051"/>
    </source>
</evidence>
<keyword evidence="7" id="KW-0325">Glycoprotein</keyword>
<dbReference type="PANTHER" id="PTHR31356">
    <property type="entry name" value="THYLAKOID LUMENAL 29 KDA PROTEIN, CHLOROPLASTIC-RELATED"/>
    <property type="match status" value="1"/>
</dbReference>
<dbReference type="Gene3D" id="1.10.420.10">
    <property type="entry name" value="Peroxidase, domain 2"/>
    <property type="match status" value="1"/>
</dbReference>
<protein>
    <recommendedName>
        <fullName evidence="12">Peroxidase</fullName>
        <ecNumber evidence="12">1.11.1.-</ecNumber>
    </recommendedName>
</protein>
<comment type="cofactor">
    <cofactor evidence="9">
        <name>heme b</name>
        <dbReference type="ChEBI" id="CHEBI:60344"/>
    </cofactor>
    <text evidence="9">Binds 1 heme b (iron(II)-protoporphyrin IX) group per subunit.</text>
</comment>
<sequence>CPSVWFDIGKELQSLFVDLEGCNNLARQAIRAAFHDCFNNGCDGSLILANECSRDEDKGLQDICATLPNIRTEHANQIGMADLIQFAAATAILACPLGPKMPFHTGRHDSSVPAPPGLLPKVNDTGDFLFSLFKARGFTAIDTAALIGAHTTSRQFFVNPSQAGAAQDTTPGVWDVLYYGETLAGSAPFTFQSDINLAEQAEVGKAFRGFVDDQFGWDQAFVAAMVKMSLLGLNGGLDSLVDCSAALPAG</sequence>
<organism evidence="14 15">
    <name type="scientific">Lepidopterella palustris CBS 459.81</name>
    <dbReference type="NCBI Taxonomy" id="1314670"/>
    <lineage>
        <taxon>Eukaryota</taxon>
        <taxon>Fungi</taxon>
        <taxon>Dikarya</taxon>
        <taxon>Ascomycota</taxon>
        <taxon>Pezizomycotina</taxon>
        <taxon>Dothideomycetes</taxon>
        <taxon>Pleosporomycetidae</taxon>
        <taxon>Mytilinidiales</taxon>
        <taxon>Argynnaceae</taxon>
        <taxon>Lepidopterella</taxon>
    </lineage>
</organism>
<dbReference type="GO" id="GO:0042744">
    <property type="term" value="P:hydrogen peroxide catabolic process"/>
    <property type="evidence" value="ECO:0007669"/>
    <property type="project" value="TreeGrafter"/>
</dbReference>